<sequence length="125" mass="12612">MSSDRILMILMTLVAILAVIPGVPMVALAPLALVAIGLISGFMSPEDDLLTRLAYLVVAVALPTVANSLDAIPVVGGYVNSILDNIAVGIAGVVVANMLLQIYARLMPADDSGSSAGGGGGYSSE</sequence>
<feature type="transmembrane region" description="Helical" evidence="1">
    <location>
        <begin position="49"/>
        <end position="66"/>
    </location>
</feature>
<proteinExistence type="predicted"/>
<feature type="transmembrane region" description="Helical" evidence="1">
    <location>
        <begin position="86"/>
        <end position="104"/>
    </location>
</feature>
<dbReference type="AlphaFoldDB" id="A0A381PX85"/>
<evidence type="ECO:0000256" key="1">
    <source>
        <dbReference type="SAM" id="Phobius"/>
    </source>
</evidence>
<keyword evidence="1" id="KW-0812">Transmembrane</keyword>
<reference evidence="2" key="1">
    <citation type="submission" date="2018-05" db="EMBL/GenBank/DDBJ databases">
        <authorList>
            <person name="Lanie J.A."/>
            <person name="Ng W.-L."/>
            <person name="Kazmierczak K.M."/>
            <person name="Andrzejewski T.M."/>
            <person name="Davidsen T.M."/>
            <person name="Wayne K.J."/>
            <person name="Tettelin H."/>
            <person name="Glass J.I."/>
            <person name="Rusch D."/>
            <person name="Podicherti R."/>
            <person name="Tsui H.-C.T."/>
            <person name="Winkler M.E."/>
        </authorList>
    </citation>
    <scope>NUCLEOTIDE SEQUENCE</scope>
</reference>
<keyword evidence="1" id="KW-1133">Transmembrane helix</keyword>
<gene>
    <name evidence="2" type="ORF">METZ01_LOCUS24556</name>
</gene>
<evidence type="ECO:0000313" key="2">
    <source>
        <dbReference type="EMBL" id="SUZ71702.1"/>
    </source>
</evidence>
<feature type="transmembrane region" description="Helical" evidence="1">
    <location>
        <begin position="6"/>
        <end position="37"/>
    </location>
</feature>
<keyword evidence="1" id="KW-0472">Membrane</keyword>
<name>A0A381PX85_9ZZZZ</name>
<dbReference type="EMBL" id="UINC01001129">
    <property type="protein sequence ID" value="SUZ71702.1"/>
    <property type="molecule type" value="Genomic_DNA"/>
</dbReference>
<accession>A0A381PX85</accession>
<protein>
    <submittedName>
        <fullName evidence="2">Uncharacterized protein</fullName>
    </submittedName>
</protein>
<organism evidence="2">
    <name type="scientific">marine metagenome</name>
    <dbReference type="NCBI Taxonomy" id="408172"/>
    <lineage>
        <taxon>unclassified sequences</taxon>
        <taxon>metagenomes</taxon>
        <taxon>ecological metagenomes</taxon>
    </lineage>
</organism>